<feature type="region of interest" description="Disordered" evidence="7">
    <location>
        <begin position="1054"/>
        <end position="1092"/>
    </location>
</feature>
<feature type="compositionally biased region" description="Low complexity" evidence="7">
    <location>
        <begin position="1069"/>
        <end position="1085"/>
    </location>
</feature>
<dbReference type="InterPro" id="IPR016024">
    <property type="entry name" value="ARM-type_fold"/>
</dbReference>
<dbReference type="OrthoDB" id="548406at2759"/>
<dbReference type="SUPFAM" id="SSF48371">
    <property type="entry name" value="ARM repeat"/>
    <property type="match status" value="1"/>
</dbReference>
<evidence type="ECO:0000256" key="5">
    <source>
        <dbReference type="ARBA" id="ARBA00023242"/>
    </source>
</evidence>
<dbReference type="PANTHER" id="PTHR14222:SF2">
    <property type="entry name" value="CONDENSIN COMPLEX SUBUNIT 1"/>
    <property type="match status" value="1"/>
</dbReference>
<dbReference type="STRING" id="1157962.A0A250X5X6"/>
<feature type="domain" description="Condensin complex subunit 1 C-terminal" evidence="8">
    <location>
        <begin position="1196"/>
        <end position="1359"/>
    </location>
</feature>
<dbReference type="Pfam" id="PF12922">
    <property type="entry name" value="Cnd1_N"/>
    <property type="match status" value="1"/>
</dbReference>
<protein>
    <submittedName>
        <fullName evidence="10">Uncharacterized protein</fullName>
    </submittedName>
</protein>
<organism evidence="10 11">
    <name type="scientific">Chlamydomonas eustigma</name>
    <dbReference type="NCBI Taxonomy" id="1157962"/>
    <lineage>
        <taxon>Eukaryota</taxon>
        <taxon>Viridiplantae</taxon>
        <taxon>Chlorophyta</taxon>
        <taxon>core chlorophytes</taxon>
        <taxon>Chlorophyceae</taxon>
        <taxon>CS clade</taxon>
        <taxon>Chlamydomonadales</taxon>
        <taxon>Chlamydomonadaceae</taxon>
        <taxon>Chlamydomonas</taxon>
    </lineage>
</organism>
<feature type="compositionally biased region" description="Basic and acidic residues" evidence="7">
    <location>
        <begin position="1429"/>
        <end position="1447"/>
    </location>
</feature>
<feature type="region of interest" description="Disordered" evidence="7">
    <location>
        <begin position="510"/>
        <end position="529"/>
    </location>
</feature>
<feature type="region of interest" description="Disordered" evidence="7">
    <location>
        <begin position="1630"/>
        <end position="1670"/>
    </location>
</feature>
<feature type="domain" description="Condensin complex subunit 1 N-terminal" evidence="9">
    <location>
        <begin position="76"/>
        <end position="249"/>
    </location>
</feature>
<evidence type="ECO:0000256" key="6">
    <source>
        <dbReference type="ARBA" id="ARBA00023306"/>
    </source>
</evidence>
<feature type="compositionally biased region" description="Polar residues" evidence="7">
    <location>
        <begin position="1562"/>
        <end position="1571"/>
    </location>
</feature>
<name>A0A250X5X6_9CHLO</name>
<dbReference type="GO" id="GO:0051301">
    <property type="term" value="P:cell division"/>
    <property type="evidence" value="ECO:0007669"/>
    <property type="project" value="UniProtKB-KW"/>
</dbReference>
<dbReference type="GO" id="GO:0007076">
    <property type="term" value="P:mitotic chromosome condensation"/>
    <property type="evidence" value="ECO:0007669"/>
    <property type="project" value="InterPro"/>
</dbReference>
<dbReference type="Proteomes" id="UP000232323">
    <property type="component" value="Unassembled WGS sequence"/>
</dbReference>
<keyword evidence="11" id="KW-1185">Reference proteome</keyword>
<keyword evidence="4" id="KW-0226">DNA condensation</keyword>
<dbReference type="InterPro" id="IPR024324">
    <property type="entry name" value="Condensin_cplx_su1_N"/>
</dbReference>
<evidence type="ECO:0000256" key="2">
    <source>
        <dbReference type="ARBA" id="ARBA00022618"/>
    </source>
</evidence>
<comment type="subcellular location">
    <subcellularLocation>
        <location evidence="1">Nucleus</location>
    </subcellularLocation>
</comment>
<gene>
    <name evidence="10" type="ORF">CEUSTIGMA_g5922.t1</name>
</gene>
<evidence type="ECO:0000313" key="10">
    <source>
        <dbReference type="EMBL" id="GAX78483.1"/>
    </source>
</evidence>
<keyword evidence="2" id="KW-0132">Cell division</keyword>
<evidence type="ECO:0000256" key="4">
    <source>
        <dbReference type="ARBA" id="ARBA00023067"/>
    </source>
</evidence>
<dbReference type="GO" id="GO:0010032">
    <property type="term" value="P:meiotic chromosome condensation"/>
    <property type="evidence" value="ECO:0007669"/>
    <property type="project" value="TreeGrafter"/>
</dbReference>
<dbReference type="EMBL" id="BEGY01000033">
    <property type="protein sequence ID" value="GAX78483.1"/>
    <property type="molecule type" value="Genomic_DNA"/>
</dbReference>
<evidence type="ECO:0000256" key="7">
    <source>
        <dbReference type="SAM" id="MobiDB-lite"/>
    </source>
</evidence>
<feature type="region of interest" description="Disordered" evidence="7">
    <location>
        <begin position="671"/>
        <end position="698"/>
    </location>
</feature>
<sequence length="1860" mass="202144">MLPKFTIPLRPSDLEAEEIREGHIVVLTENLNNAVSVSLEGAIDSLNSHDPLHINHQTCFDGFYCGIKNFGALPESSRQQLSDALCSNVPFLASSIAHSTLIGRQSLSALQHRNAIQQYVFLLTWLSATADLQFALEAGKDIAKAPTGKSKTSGGERVPAKMSQQRPRKLANKDIDSLSWDWASTREKVLRALVCCLKVDCSILFDGAHEQNRMVEVCVHTAISVLENSTAIKKEGTKLLAFEVLCTVAGFLKRVPLVAESLMSAVRKRGNEHLPEIIGHLAQHADDKYQVPALTVALIHEFVKTEPQGYDQEAKDAHVPSVKHLSELIACLAELQPRVVAANMSLLMPYLACNTYSIRSSIVHMLGAVLAEVFGRQNQDLDVSLATRNDHNQDADYERGQMSRVTTKQHCILVLLERVLDKSAFTRKEVLKAWSVLTESGCVPISLWPKLVHCAHGRLEDGSVMVAKEALRLMQTLLVHAPFGNKLDASSMLASQRDLEDRLKALAGRQNSTSYQDEVEPAADLAGGGAEENWDTQAVDHLLGVEASDTTESAAMDIMDADETAVEAAASSVSGGDVAKSSKQQMTQEEEVMMPSQTQQDGDFGALGNDETTLRTLIATLKTGIHFVRSVLASLPAVRKLLNSGSSSVDVVREAIVLLAMCHQVKLSGGPEIRVASPPEQESSGSQHEAAPLQPPPLLMTEDTVEASLRHMWPLVFSREEGVREAVVDVMYNLYLRDGPGCGPKDHAKELIKLVNGATLGELSSLDEILRLLTATSAAAAPTGSSSDAGMMLPSAGGRASSVAAGSRAYELHKDVVAYIFRYLKNGHEACLNAAAGGSVEQKEYLLKASQLMQNCMVLLSMVAEHAPRLVVSQIPLILQVISSASGRLQDAWTARYCCIALGHLAPVLLPQPGTPGQPSKQGSAAYPASSSAEAEAGATLASSCYSPLCRVMLTRGLGQSTWYSAAEAAVSALYCLHPRPHSVMEGVLRQAAAAAAATASSCFTNPTAFSPLTSMSALMLSRLLFLIGHCALSHLAMVDSMAKRLRRVRMMMDRPGDQDPISNKTAEESSQQGSSTQQQQPAAGSNGGGGGEINNEDIAAQIGLGSQAAEAQLDVLKESIEKEILQAEVGCMLGMYASVVQAVCNSQSIMQAHPLLRTSALLSLTRLMAIDPSFCESNAPLFFTLLEKKELEPSIRCNLVVALGDLAFRFPNVMEPWTAQMYEPLGDPNLDVRRRALGVLSHLILNDMMKVKGHIARIAMCMRPGEDPEIARMARSFFSTLAKKSHRNSNPIYNMLPDILSHLSHESDLTSAQAETVMMTLLDYIKQDKQQDSLREKVCARFELVAEPREWQLLASCIKMLGYSDKGMRRTMEQLKSYKPALGDTLVIRVFEGLVSHARKHGDKKGDLSDLLNEYEVVIREAHEALREEEKQKQAHEAVREEEKQKQAAIQSERGDSCTKVHKQIDEEQLAAGEDPCAQEQLAAGEDPCAQEQLAAGEDPCAQEQPCPQQHGRQKDDQQVYLAGQETAREDLIPEMLPMSADGSTIPESDGARMEVDDPAAQSTESNNSKVPLNTKRVSAAAAAVTALGQAFATVVTIKQEPLDGSPVSPPDGLQKQLQPLSSEHALCQRGRAARNRGKMSSEGPSQQLLPTAGSPTLQVQGAHEDVTRPVPIKVEPRHMEDSHRLQAHDVHVTSHAALHQEQDRHDRGTTRNGKARKKRDASQGLTPVISRRKRHEHQTTESAAAEGDLVFASSGAGGKELLAGRNTQRRQIEQQQLAKDNDGLLSSWGVKPVMAAKSDDGMQRDQTHKALPDEQQHRAGVIQSKERGEGLARLQRLCSDTGFIQGHMHIKEENLEDF</sequence>
<dbReference type="GO" id="GO:0042393">
    <property type="term" value="F:histone binding"/>
    <property type="evidence" value="ECO:0007669"/>
    <property type="project" value="TreeGrafter"/>
</dbReference>
<feature type="region of interest" description="Disordered" evidence="7">
    <location>
        <begin position="1697"/>
        <end position="1753"/>
    </location>
</feature>
<evidence type="ECO:0000259" key="9">
    <source>
        <dbReference type="Pfam" id="PF12922"/>
    </source>
</evidence>
<keyword evidence="3" id="KW-0498">Mitosis</keyword>
<evidence type="ECO:0000259" key="8">
    <source>
        <dbReference type="Pfam" id="PF12717"/>
    </source>
</evidence>
<feature type="compositionally biased region" description="Basic and acidic residues" evidence="7">
    <location>
        <begin position="1697"/>
        <end position="1711"/>
    </location>
</feature>
<dbReference type="Gene3D" id="1.25.10.10">
    <property type="entry name" value="Leucine-rich Repeat Variant"/>
    <property type="match status" value="1"/>
</dbReference>
<dbReference type="GO" id="GO:0000779">
    <property type="term" value="C:condensed chromosome, centromeric region"/>
    <property type="evidence" value="ECO:0007669"/>
    <property type="project" value="TreeGrafter"/>
</dbReference>
<comment type="caution">
    <text evidence="10">The sequence shown here is derived from an EMBL/GenBank/DDBJ whole genome shotgun (WGS) entry which is preliminary data.</text>
</comment>
<keyword evidence="6" id="KW-0131">Cell cycle</keyword>
<feature type="region of interest" description="Disordered" evidence="7">
    <location>
        <begin position="145"/>
        <end position="166"/>
    </location>
</feature>
<reference evidence="10 11" key="1">
    <citation type="submission" date="2017-08" db="EMBL/GenBank/DDBJ databases">
        <title>Acidophilic green algal genome provides insights into adaptation to an acidic environment.</title>
        <authorList>
            <person name="Hirooka S."/>
            <person name="Hirose Y."/>
            <person name="Kanesaki Y."/>
            <person name="Higuchi S."/>
            <person name="Fujiwara T."/>
            <person name="Onuma R."/>
            <person name="Era A."/>
            <person name="Ohbayashi R."/>
            <person name="Uzuka A."/>
            <person name="Nozaki H."/>
            <person name="Yoshikawa H."/>
            <person name="Miyagishima S.Y."/>
        </authorList>
    </citation>
    <scope>NUCLEOTIDE SEQUENCE [LARGE SCALE GENOMIC DNA]</scope>
    <source>
        <strain evidence="10 11">NIES-2499</strain>
    </source>
</reference>
<dbReference type="PANTHER" id="PTHR14222">
    <property type="entry name" value="CONDENSIN"/>
    <property type="match status" value="1"/>
</dbReference>
<dbReference type="InterPro" id="IPR026971">
    <property type="entry name" value="CND1/NCAPD3"/>
</dbReference>
<keyword evidence="5" id="KW-0539">Nucleus</keyword>
<dbReference type="InterPro" id="IPR011989">
    <property type="entry name" value="ARM-like"/>
</dbReference>
<feature type="region of interest" description="Disordered" evidence="7">
    <location>
        <begin position="1429"/>
        <end position="1461"/>
    </location>
</feature>
<accession>A0A250X5X6</accession>
<dbReference type="GO" id="GO:0000796">
    <property type="term" value="C:condensin complex"/>
    <property type="evidence" value="ECO:0007669"/>
    <property type="project" value="TreeGrafter"/>
</dbReference>
<evidence type="ECO:0000256" key="1">
    <source>
        <dbReference type="ARBA" id="ARBA00004123"/>
    </source>
</evidence>
<evidence type="ECO:0000256" key="3">
    <source>
        <dbReference type="ARBA" id="ARBA00022776"/>
    </source>
</evidence>
<dbReference type="InterPro" id="IPR032682">
    <property type="entry name" value="Cnd1_C"/>
</dbReference>
<proteinExistence type="predicted"/>
<feature type="compositionally biased region" description="Polar residues" evidence="7">
    <location>
        <begin position="1644"/>
        <end position="1661"/>
    </location>
</feature>
<feature type="region of interest" description="Disordered" evidence="7">
    <location>
        <begin position="1497"/>
        <end position="1519"/>
    </location>
</feature>
<feature type="region of interest" description="Disordered" evidence="7">
    <location>
        <begin position="1532"/>
        <end position="1571"/>
    </location>
</feature>
<dbReference type="Pfam" id="PF12717">
    <property type="entry name" value="Cnd1"/>
    <property type="match status" value="1"/>
</dbReference>
<dbReference type="GO" id="GO:0005634">
    <property type="term" value="C:nucleus"/>
    <property type="evidence" value="ECO:0007669"/>
    <property type="project" value="UniProtKB-SubCell"/>
</dbReference>
<evidence type="ECO:0000313" key="11">
    <source>
        <dbReference type="Proteomes" id="UP000232323"/>
    </source>
</evidence>